<dbReference type="HOGENOM" id="CLU_089568_1_2_0"/>
<dbReference type="RefSeq" id="WP_013630251.1">
    <property type="nucleotide sequence ID" value="NC_015174.1"/>
</dbReference>
<dbReference type="AlphaFoldDB" id="F0SFS7"/>
<dbReference type="EC" id="2.8.1.12" evidence="3"/>
<evidence type="ECO:0000313" key="14">
    <source>
        <dbReference type="Proteomes" id="UP000006860"/>
    </source>
</evidence>
<dbReference type="STRING" id="756272.Plabr_3957"/>
<evidence type="ECO:0000256" key="5">
    <source>
        <dbReference type="ARBA" id="ARBA00022679"/>
    </source>
</evidence>
<comment type="pathway">
    <text evidence="1">Cofactor biosynthesis; molybdopterin biosynthesis.</text>
</comment>
<evidence type="ECO:0000256" key="4">
    <source>
        <dbReference type="ARBA" id="ARBA00013858"/>
    </source>
</evidence>
<evidence type="ECO:0000313" key="13">
    <source>
        <dbReference type="EMBL" id="ADY61534.1"/>
    </source>
</evidence>
<protein>
    <recommendedName>
        <fullName evidence="4">Molybdopterin synthase catalytic subunit</fullName>
        <ecNumber evidence="3">2.8.1.12</ecNumber>
    </recommendedName>
    <alternativeName>
        <fullName evidence="10">MPT synthase subunit 2</fullName>
    </alternativeName>
    <alternativeName>
        <fullName evidence="8">Molybdenum cofactor biosynthesis protein E</fullName>
    </alternativeName>
    <alternativeName>
        <fullName evidence="9">Molybdopterin-converting factor large subunit</fullName>
    </alternativeName>
    <alternativeName>
        <fullName evidence="11">Molybdopterin-converting factor subunit 2</fullName>
    </alternativeName>
</protein>
<dbReference type="Pfam" id="PF02391">
    <property type="entry name" value="MoaE"/>
    <property type="match status" value="1"/>
</dbReference>
<dbReference type="KEGG" id="pbs:Plabr_3957"/>
<dbReference type="FunFam" id="3.90.1170.40:FF:000003">
    <property type="entry name" value="Molybdopterin converting factor subunit 2"/>
    <property type="match status" value="1"/>
</dbReference>
<evidence type="ECO:0000256" key="2">
    <source>
        <dbReference type="ARBA" id="ARBA00005426"/>
    </source>
</evidence>
<dbReference type="InterPro" id="IPR036563">
    <property type="entry name" value="MoaE_sf"/>
</dbReference>
<comment type="subunit">
    <text evidence="7">Heterotetramer of 2 MoaD subunits and 2 MoaE subunits. Also stable as homodimer. The enzyme changes between these two forms during catalysis.</text>
</comment>
<reference evidence="14" key="1">
    <citation type="submission" date="2011-02" db="EMBL/GenBank/DDBJ databases">
        <title>The complete genome of Planctomyces brasiliensis DSM 5305.</title>
        <authorList>
            <person name="Lucas S."/>
            <person name="Copeland A."/>
            <person name="Lapidus A."/>
            <person name="Bruce D."/>
            <person name="Goodwin L."/>
            <person name="Pitluck S."/>
            <person name="Kyrpides N."/>
            <person name="Mavromatis K."/>
            <person name="Pagani I."/>
            <person name="Ivanova N."/>
            <person name="Ovchinnikova G."/>
            <person name="Lu M."/>
            <person name="Detter J.C."/>
            <person name="Han C."/>
            <person name="Land M."/>
            <person name="Hauser L."/>
            <person name="Markowitz V."/>
            <person name="Cheng J.-F."/>
            <person name="Hugenholtz P."/>
            <person name="Woyke T."/>
            <person name="Wu D."/>
            <person name="Tindall B."/>
            <person name="Pomrenke H.G."/>
            <person name="Brambilla E."/>
            <person name="Klenk H.-P."/>
            <person name="Eisen J.A."/>
        </authorList>
    </citation>
    <scope>NUCLEOTIDE SEQUENCE [LARGE SCALE GENOMIC DNA]</scope>
    <source>
        <strain evidence="14">ATCC 49424 / DSM 5305 / JCM 21570 / NBRC 103401 / IFAM 1448</strain>
    </source>
</reference>
<dbReference type="GO" id="GO:0030366">
    <property type="term" value="F:molybdopterin synthase activity"/>
    <property type="evidence" value="ECO:0007669"/>
    <property type="project" value="UniProtKB-EC"/>
</dbReference>
<dbReference type="eggNOG" id="COG0314">
    <property type="taxonomic scope" value="Bacteria"/>
</dbReference>
<comment type="catalytic activity">
    <reaction evidence="12">
        <text>2 [molybdopterin-synthase sulfur-carrier protein]-C-terminal-Gly-aminoethanethioate + cyclic pyranopterin phosphate + H2O = molybdopterin + 2 [molybdopterin-synthase sulfur-carrier protein]-C-terminal Gly-Gly + 2 H(+)</text>
        <dbReference type="Rhea" id="RHEA:26333"/>
        <dbReference type="Rhea" id="RHEA-COMP:12202"/>
        <dbReference type="Rhea" id="RHEA-COMP:19907"/>
        <dbReference type="ChEBI" id="CHEBI:15377"/>
        <dbReference type="ChEBI" id="CHEBI:15378"/>
        <dbReference type="ChEBI" id="CHEBI:58698"/>
        <dbReference type="ChEBI" id="CHEBI:59648"/>
        <dbReference type="ChEBI" id="CHEBI:90778"/>
        <dbReference type="ChEBI" id="CHEBI:232372"/>
        <dbReference type="EC" id="2.8.1.12"/>
    </reaction>
</comment>
<name>F0SFS7_RUBBR</name>
<organism evidence="13 14">
    <name type="scientific">Rubinisphaera brasiliensis (strain ATCC 49424 / DSM 5305 / JCM 21570 / IAM 15109 / NBRC 103401 / IFAM 1448)</name>
    <name type="common">Planctomyces brasiliensis</name>
    <dbReference type="NCBI Taxonomy" id="756272"/>
    <lineage>
        <taxon>Bacteria</taxon>
        <taxon>Pseudomonadati</taxon>
        <taxon>Planctomycetota</taxon>
        <taxon>Planctomycetia</taxon>
        <taxon>Planctomycetales</taxon>
        <taxon>Planctomycetaceae</taxon>
        <taxon>Rubinisphaera</taxon>
    </lineage>
</organism>
<evidence type="ECO:0000256" key="1">
    <source>
        <dbReference type="ARBA" id="ARBA00005046"/>
    </source>
</evidence>
<evidence type="ECO:0000256" key="10">
    <source>
        <dbReference type="ARBA" id="ARBA00030781"/>
    </source>
</evidence>
<dbReference type="CDD" id="cd00756">
    <property type="entry name" value="MoaE"/>
    <property type="match status" value="1"/>
</dbReference>
<evidence type="ECO:0000256" key="8">
    <source>
        <dbReference type="ARBA" id="ARBA00029745"/>
    </source>
</evidence>
<dbReference type="Proteomes" id="UP000006860">
    <property type="component" value="Chromosome"/>
</dbReference>
<accession>F0SFS7</accession>
<keyword evidence="5" id="KW-0808">Transferase</keyword>
<evidence type="ECO:0000256" key="9">
    <source>
        <dbReference type="ARBA" id="ARBA00030407"/>
    </source>
</evidence>
<evidence type="ECO:0000256" key="12">
    <source>
        <dbReference type="ARBA" id="ARBA00049878"/>
    </source>
</evidence>
<proteinExistence type="inferred from homology"/>
<evidence type="ECO:0000256" key="6">
    <source>
        <dbReference type="ARBA" id="ARBA00023150"/>
    </source>
</evidence>
<keyword evidence="14" id="KW-1185">Reference proteome</keyword>
<sequence length="142" mass="15809">MPEPQLQICLTRDPIDHVELTEAVRSPLCGAVVSFLGTVRELTQGRQTTYLEYDAYAPMAESELRKLAEQAAEKWGLHAVAITHRLGALDLGDIAVAVAVSSPHRREAFEAASEIMSVMKQTVPIWKKETWADGETEWIHPE</sequence>
<dbReference type="Gene3D" id="3.90.1170.40">
    <property type="entry name" value="Molybdopterin biosynthesis MoaE subunit"/>
    <property type="match status" value="1"/>
</dbReference>
<keyword evidence="6" id="KW-0501">Molybdenum cofactor biosynthesis</keyword>
<dbReference type="GO" id="GO:0006777">
    <property type="term" value="P:Mo-molybdopterin cofactor biosynthetic process"/>
    <property type="evidence" value="ECO:0007669"/>
    <property type="project" value="UniProtKB-KW"/>
</dbReference>
<evidence type="ECO:0000256" key="11">
    <source>
        <dbReference type="ARBA" id="ARBA00032474"/>
    </source>
</evidence>
<gene>
    <name evidence="13" type="ordered locus">Plabr_3957</name>
</gene>
<evidence type="ECO:0000256" key="7">
    <source>
        <dbReference type="ARBA" id="ARBA00026066"/>
    </source>
</evidence>
<dbReference type="OrthoDB" id="9803224at2"/>
<dbReference type="SUPFAM" id="SSF54690">
    <property type="entry name" value="Molybdopterin synthase subunit MoaE"/>
    <property type="match status" value="1"/>
</dbReference>
<dbReference type="PANTHER" id="PTHR23404">
    <property type="entry name" value="MOLYBDOPTERIN SYNTHASE RELATED"/>
    <property type="match status" value="1"/>
</dbReference>
<evidence type="ECO:0000256" key="3">
    <source>
        <dbReference type="ARBA" id="ARBA00011950"/>
    </source>
</evidence>
<dbReference type="EMBL" id="CP002546">
    <property type="protein sequence ID" value="ADY61534.1"/>
    <property type="molecule type" value="Genomic_DNA"/>
</dbReference>
<comment type="similarity">
    <text evidence="2">Belongs to the MoaE family.</text>
</comment>
<dbReference type="InterPro" id="IPR003448">
    <property type="entry name" value="Mopterin_biosynth_MoaE"/>
</dbReference>